<proteinExistence type="predicted"/>
<evidence type="ECO:0000313" key="2">
    <source>
        <dbReference type="Proteomes" id="UP000831701"/>
    </source>
</evidence>
<dbReference type="Proteomes" id="UP000831701">
    <property type="component" value="Chromosome 11"/>
</dbReference>
<name>A0ACB8WEA6_9TELE</name>
<evidence type="ECO:0000313" key="1">
    <source>
        <dbReference type="EMBL" id="KAI3365788.1"/>
    </source>
</evidence>
<reference evidence="1" key="1">
    <citation type="submission" date="2022-04" db="EMBL/GenBank/DDBJ databases">
        <title>Jade perch genome.</title>
        <authorList>
            <person name="Chao B."/>
        </authorList>
    </citation>
    <scope>NUCLEOTIDE SEQUENCE</scope>
    <source>
        <strain evidence="1">CB-2022</strain>
    </source>
</reference>
<gene>
    <name evidence="1" type="ORF">L3Q82_000787</name>
</gene>
<sequence>MGGLIRRNGSSALKTGEGGRSSGISNRDIERGSEFGDERDREEEDVVAHNNLQINASKTKELSWWWISAGVATFRLAPVSILGMDIDTVKSYKYLGVHLNDSPDWTDNTDVLIKKVNSRLFLLRRLRSFLWSAGTTPQDLL</sequence>
<organism evidence="1 2">
    <name type="scientific">Scortum barcoo</name>
    <name type="common">barcoo grunter</name>
    <dbReference type="NCBI Taxonomy" id="214431"/>
    <lineage>
        <taxon>Eukaryota</taxon>
        <taxon>Metazoa</taxon>
        <taxon>Chordata</taxon>
        <taxon>Craniata</taxon>
        <taxon>Vertebrata</taxon>
        <taxon>Euteleostomi</taxon>
        <taxon>Actinopterygii</taxon>
        <taxon>Neopterygii</taxon>
        <taxon>Teleostei</taxon>
        <taxon>Neoteleostei</taxon>
        <taxon>Acanthomorphata</taxon>
        <taxon>Eupercaria</taxon>
        <taxon>Centrarchiformes</taxon>
        <taxon>Terapontoidei</taxon>
        <taxon>Terapontidae</taxon>
        <taxon>Scortum</taxon>
    </lineage>
</organism>
<accession>A0ACB8WEA6</accession>
<dbReference type="EMBL" id="CM041541">
    <property type="protein sequence ID" value="KAI3365788.1"/>
    <property type="molecule type" value="Genomic_DNA"/>
</dbReference>
<protein>
    <submittedName>
        <fullName evidence="1">Uncharacterized protein</fullName>
    </submittedName>
</protein>
<keyword evidence="2" id="KW-1185">Reference proteome</keyword>
<comment type="caution">
    <text evidence="1">The sequence shown here is derived from an EMBL/GenBank/DDBJ whole genome shotgun (WGS) entry which is preliminary data.</text>
</comment>